<keyword evidence="2" id="KW-1133">Transmembrane helix</keyword>
<accession>A0A6C0HEG9</accession>
<feature type="transmembrane region" description="Helical" evidence="2">
    <location>
        <begin position="57"/>
        <end position="76"/>
    </location>
</feature>
<feature type="transmembrane region" description="Helical" evidence="2">
    <location>
        <begin position="88"/>
        <end position="105"/>
    </location>
</feature>
<protein>
    <submittedName>
        <fullName evidence="3">Uncharacterized protein</fullName>
    </submittedName>
</protein>
<keyword evidence="2" id="KW-0472">Membrane</keyword>
<proteinExistence type="predicted"/>
<organism evidence="3">
    <name type="scientific">viral metagenome</name>
    <dbReference type="NCBI Taxonomy" id="1070528"/>
    <lineage>
        <taxon>unclassified sequences</taxon>
        <taxon>metagenomes</taxon>
        <taxon>organismal metagenomes</taxon>
    </lineage>
</organism>
<feature type="compositionally biased region" description="Basic and acidic residues" evidence="1">
    <location>
        <begin position="12"/>
        <end position="21"/>
    </location>
</feature>
<reference evidence="3" key="1">
    <citation type="journal article" date="2020" name="Nature">
        <title>Giant virus diversity and host interactions through global metagenomics.</title>
        <authorList>
            <person name="Schulz F."/>
            <person name="Roux S."/>
            <person name="Paez-Espino D."/>
            <person name="Jungbluth S."/>
            <person name="Walsh D.A."/>
            <person name="Denef V.J."/>
            <person name="McMahon K.D."/>
            <person name="Konstantinidis K.T."/>
            <person name="Eloe-Fadrosh E.A."/>
            <person name="Kyrpides N.C."/>
            <person name="Woyke T."/>
        </authorList>
    </citation>
    <scope>NUCLEOTIDE SEQUENCE</scope>
    <source>
        <strain evidence="3">GVMAG-M-3300023179-92</strain>
    </source>
</reference>
<sequence length="108" mass="12414">MSVVDNMRVSPQKREVGEKIDSLPTDEQYDKNPQELDLINSIFLPKEPALFGMSKELRAALFAGIVYVILTTPCIYQYIERCTSNKTMLNLIVISIVVISTYLFNRFY</sequence>
<dbReference type="AlphaFoldDB" id="A0A6C0HEG9"/>
<dbReference type="EMBL" id="MN739934">
    <property type="protein sequence ID" value="QHT78545.1"/>
    <property type="molecule type" value="Genomic_DNA"/>
</dbReference>
<name>A0A6C0HEG9_9ZZZZ</name>
<evidence type="ECO:0000313" key="3">
    <source>
        <dbReference type="EMBL" id="QHT78545.1"/>
    </source>
</evidence>
<evidence type="ECO:0000256" key="2">
    <source>
        <dbReference type="SAM" id="Phobius"/>
    </source>
</evidence>
<evidence type="ECO:0000256" key="1">
    <source>
        <dbReference type="SAM" id="MobiDB-lite"/>
    </source>
</evidence>
<keyword evidence="2" id="KW-0812">Transmembrane</keyword>
<feature type="region of interest" description="Disordered" evidence="1">
    <location>
        <begin position="1"/>
        <end position="24"/>
    </location>
</feature>